<dbReference type="InterPro" id="IPR044275">
    <property type="entry name" value="KRP"/>
</dbReference>
<dbReference type="STRING" id="33114.A0A2G2XHF3"/>
<dbReference type="Proteomes" id="UP000224567">
    <property type="component" value="Unassembled WGS sequence"/>
</dbReference>
<keyword evidence="8" id="KW-1185">Reference proteome</keyword>
<evidence type="ECO:0000256" key="4">
    <source>
        <dbReference type="ARBA" id="ARBA00023306"/>
    </source>
</evidence>
<dbReference type="AlphaFoldDB" id="A0A2G2XHF3"/>
<dbReference type="EMBL" id="MLFT02000002">
    <property type="protein sequence ID" value="PHT56915.1"/>
    <property type="molecule type" value="Genomic_DNA"/>
</dbReference>
<comment type="similarity">
    <text evidence="2">Belongs to the CDI family. ICK/KRP subfamily.</text>
</comment>
<sequence>MKVAVKMKREREVLEVAETRKRKKRDADLEMLPTTVACVRSHDSGVSVAPASLELSPVSELTSQGNTTVSCKPAVSSNFADNESNDATKGSSKFVDLDEDDSVEIATSNSELRESREAILPSDLKVELHKLEATPQQQLAKCRCRRSNTEAKMPSEAELDEFFVAAEKDLHKQFAEKYNNSLSFFTHLSPFSIFSSARNTVFTIHEFACGNRYNFDFAKEEPLEGRYKWVRQ</sequence>
<comment type="subcellular location">
    <subcellularLocation>
        <location evidence="1">Nucleus</location>
        <location evidence="1">Nucleoplasm</location>
    </subcellularLocation>
</comment>
<organism evidence="7 8">
    <name type="scientific">Capsicum baccatum</name>
    <name type="common">Peruvian pepper</name>
    <dbReference type="NCBI Taxonomy" id="33114"/>
    <lineage>
        <taxon>Eukaryota</taxon>
        <taxon>Viridiplantae</taxon>
        <taxon>Streptophyta</taxon>
        <taxon>Embryophyta</taxon>
        <taxon>Tracheophyta</taxon>
        <taxon>Spermatophyta</taxon>
        <taxon>Magnoliopsida</taxon>
        <taxon>eudicotyledons</taxon>
        <taxon>Gunneridae</taxon>
        <taxon>Pentapetalae</taxon>
        <taxon>asterids</taxon>
        <taxon>lamiids</taxon>
        <taxon>Solanales</taxon>
        <taxon>Solanaceae</taxon>
        <taxon>Solanoideae</taxon>
        <taxon>Capsiceae</taxon>
        <taxon>Capsicum</taxon>
    </lineage>
</organism>
<feature type="region of interest" description="Disordered" evidence="5">
    <location>
        <begin position="74"/>
        <end position="93"/>
    </location>
</feature>
<dbReference type="GO" id="GO:0005654">
    <property type="term" value="C:nucleoplasm"/>
    <property type="evidence" value="ECO:0007669"/>
    <property type="project" value="UniProtKB-SubCell"/>
</dbReference>
<proteinExistence type="inferred from homology"/>
<dbReference type="InterPro" id="IPR003175">
    <property type="entry name" value="CDI_dom"/>
</dbReference>
<dbReference type="OrthoDB" id="1300496at2759"/>
<gene>
    <name evidence="7" type="ORF">CQW23_05401</name>
</gene>
<dbReference type="PIRSF" id="PIRSF017811">
    <property type="entry name" value="CDK_inhib_pln"/>
    <property type="match status" value="1"/>
</dbReference>
<evidence type="ECO:0000256" key="2">
    <source>
        <dbReference type="ARBA" id="ARBA00010274"/>
    </source>
</evidence>
<evidence type="ECO:0000313" key="7">
    <source>
        <dbReference type="EMBL" id="PHT56915.1"/>
    </source>
</evidence>
<comment type="caution">
    <text evidence="7">The sequence shown here is derived from an EMBL/GenBank/DDBJ whole genome shotgun (WGS) entry which is preliminary data.</text>
</comment>
<feature type="domain" description="Cyclin-dependent kinase inhibitor" evidence="6">
    <location>
        <begin position="211"/>
        <end position="231"/>
    </location>
</feature>
<evidence type="ECO:0000313" key="8">
    <source>
        <dbReference type="Proteomes" id="UP000224567"/>
    </source>
</evidence>
<dbReference type="GO" id="GO:0051726">
    <property type="term" value="P:regulation of cell cycle"/>
    <property type="evidence" value="ECO:0007669"/>
    <property type="project" value="InterPro"/>
</dbReference>
<dbReference type="Pfam" id="PF02234">
    <property type="entry name" value="CDI"/>
    <property type="match status" value="1"/>
</dbReference>
<reference evidence="7 8" key="1">
    <citation type="journal article" date="2017" name="Genome Biol.">
        <title>New reference genome sequences of hot pepper reveal the massive evolution of plant disease-resistance genes by retroduplication.</title>
        <authorList>
            <person name="Kim S."/>
            <person name="Park J."/>
            <person name="Yeom S.I."/>
            <person name="Kim Y.M."/>
            <person name="Seo E."/>
            <person name="Kim K.T."/>
            <person name="Kim M.S."/>
            <person name="Lee J.M."/>
            <person name="Cheong K."/>
            <person name="Shin H.S."/>
            <person name="Kim S.B."/>
            <person name="Han K."/>
            <person name="Lee J."/>
            <person name="Park M."/>
            <person name="Lee H.A."/>
            <person name="Lee H.Y."/>
            <person name="Lee Y."/>
            <person name="Oh S."/>
            <person name="Lee J.H."/>
            <person name="Choi E."/>
            <person name="Choi E."/>
            <person name="Lee S.E."/>
            <person name="Jeon J."/>
            <person name="Kim H."/>
            <person name="Choi G."/>
            <person name="Song H."/>
            <person name="Lee J."/>
            <person name="Lee S.C."/>
            <person name="Kwon J.K."/>
            <person name="Lee H.Y."/>
            <person name="Koo N."/>
            <person name="Hong Y."/>
            <person name="Kim R.W."/>
            <person name="Kang W.H."/>
            <person name="Huh J.H."/>
            <person name="Kang B.C."/>
            <person name="Yang T.J."/>
            <person name="Lee Y.H."/>
            <person name="Bennetzen J.L."/>
            <person name="Choi D."/>
        </authorList>
    </citation>
    <scope>NUCLEOTIDE SEQUENCE [LARGE SCALE GENOMIC DNA]</scope>
    <source>
        <strain evidence="8">cv. PBC81</strain>
    </source>
</reference>
<dbReference type="GO" id="GO:0004861">
    <property type="term" value="F:cyclin-dependent protein serine/threonine kinase inhibitor activity"/>
    <property type="evidence" value="ECO:0007669"/>
    <property type="project" value="InterPro"/>
</dbReference>
<dbReference type="Gene3D" id="4.10.365.10">
    <property type="entry name" value="p27"/>
    <property type="match status" value="1"/>
</dbReference>
<name>A0A2G2XHF3_CAPBA</name>
<feature type="compositionally biased region" description="Polar residues" evidence="5">
    <location>
        <begin position="74"/>
        <end position="91"/>
    </location>
</feature>
<dbReference type="InterPro" id="IPR044898">
    <property type="entry name" value="CDI_dom_sf"/>
</dbReference>
<accession>A0A2G2XHF3</accession>
<evidence type="ECO:0000256" key="5">
    <source>
        <dbReference type="SAM" id="MobiDB-lite"/>
    </source>
</evidence>
<keyword evidence="3" id="KW-0649">Protein kinase inhibitor</keyword>
<reference evidence="8" key="2">
    <citation type="journal article" date="2017" name="J. Anim. Genet.">
        <title>Multiple reference genome sequences of hot pepper reveal the massive evolution of plant disease resistance genes by retroduplication.</title>
        <authorList>
            <person name="Kim S."/>
            <person name="Park J."/>
            <person name="Yeom S.-I."/>
            <person name="Kim Y.-M."/>
            <person name="Seo E."/>
            <person name="Kim K.-T."/>
            <person name="Kim M.-S."/>
            <person name="Lee J.M."/>
            <person name="Cheong K."/>
            <person name="Shin H.-S."/>
            <person name="Kim S.-B."/>
            <person name="Han K."/>
            <person name="Lee J."/>
            <person name="Park M."/>
            <person name="Lee H.-A."/>
            <person name="Lee H.-Y."/>
            <person name="Lee Y."/>
            <person name="Oh S."/>
            <person name="Lee J.H."/>
            <person name="Choi E."/>
            <person name="Choi E."/>
            <person name="Lee S.E."/>
            <person name="Jeon J."/>
            <person name="Kim H."/>
            <person name="Choi G."/>
            <person name="Song H."/>
            <person name="Lee J."/>
            <person name="Lee S.-C."/>
            <person name="Kwon J.-K."/>
            <person name="Lee H.-Y."/>
            <person name="Koo N."/>
            <person name="Hong Y."/>
            <person name="Kim R.W."/>
            <person name="Kang W.-H."/>
            <person name="Huh J.H."/>
            <person name="Kang B.-C."/>
            <person name="Yang T.-J."/>
            <person name="Lee Y.-H."/>
            <person name="Bennetzen J.L."/>
            <person name="Choi D."/>
        </authorList>
    </citation>
    <scope>NUCLEOTIDE SEQUENCE [LARGE SCALE GENOMIC DNA]</scope>
    <source>
        <strain evidence="8">cv. PBC81</strain>
    </source>
</reference>
<protein>
    <recommendedName>
        <fullName evidence="6">Cyclin-dependent kinase inhibitor domain-containing protein</fullName>
    </recommendedName>
</protein>
<evidence type="ECO:0000256" key="1">
    <source>
        <dbReference type="ARBA" id="ARBA00004642"/>
    </source>
</evidence>
<evidence type="ECO:0000259" key="6">
    <source>
        <dbReference type="Pfam" id="PF02234"/>
    </source>
</evidence>
<evidence type="ECO:0000256" key="3">
    <source>
        <dbReference type="ARBA" id="ARBA00023013"/>
    </source>
</evidence>
<dbReference type="PANTHER" id="PTHR46776">
    <property type="entry name" value="CYCLIN-DEPENDENT KINASE INHIBITOR 4-RELATED"/>
    <property type="match status" value="1"/>
</dbReference>
<keyword evidence="4" id="KW-0131">Cell cycle</keyword>